<evidence type="ECO:0000313" key="2">
    <source>
        <dbReference type="Proteomes" id="UP000663880"/>
    </source>
</evidence>
<name>A0A821QV63_9NEOP</name>
<dbReference type="AlphaFoldDB" id="A0A821QV63"/>
<sequence length="92" mass="10236">MTIDHMVSKETKQILWENGRKDIKRRSKIPSTDQILGNLGISFKDGSSGSVIYHNGVGSIMTFSSEQAILQILSKSGDVKQMVPMRQKAKEV</sequence>
<dbReference type="EMBL" id="CAJOBZ010000011">
    <property type="protein sequence ID" value="CAF4832764.1"/>
    <property type="molecule type" value="Genomic_DNA"/>
</dbReference>
<protein>
    <submittedName>
        <fullName evidence="1">Uncharacterized protein</fullName>
    </submittedName>
</protein>
<reference evidence="1" key="1">
    <citation type="submission" date="2021-02" db="EMBL/GenBank/DDBJ databases">
        <authorList>
            <person name="Steward A R."/>
        </authorList>
    </citation>
    <scope>NUCLEOTIDE SEQUENCE</scope>
</reference>
<proteinExistence type="predicted"/>
<gene>
    <name evidence="1" type="ORF">PMACD_LOCUS5461</name>
</gene>
<comment type="caution">
    <text evidence="1">The sequence shown here is derived from an EMBL/GenBank/DDBJ whole genome shotgun (WGS) entry which is preliminary data.</text>
</comment>
<accession>A0A821QV63</accession>
<keyword evidence="2" id="KW-1185">Reference proteome</keyword>
<organism evidence="1 2">
    <name type="scientific">Pieris macdunnoughi</name>
    <dbReference type="NCBI Taxonomy" id="345717"/>
    <lineage>
        <taxon>Eukaryota</taxon>
        <taxon>Metazoa</taxon>
        <taxon>Ecdysozoa</taxon>
        <taxon>Arthropoda</taxon>
        <taxon>Hexapoda</taxon>
        <taxon>Insecta</taxon>
        <taxon>Pterygota</taxon>
        <taxon>Neoptera</taxon>
        <taxon>Endopterygota</taxon>
        <taxon>Lepidoptera</taxon>
        <taxon>Glossata</taxon>
        <taxon>Ditrysia</taxon>
        <taxon>Papilionoidea</taxon>
        <taxon>Pieridae</taxon>
        <taxon>Pierinae</taxon>
        <taxon>Pieris</taxon>
    </lineage>
</organism>
<dbReference type="Proteomes" id="UP000663880">
    <property type="component" value="Unassembled WGS sequence"/>
</dbReference>
<evidence type="ECO:0000313" key="1">
    <source>
        <dbReference type="EMBL" id="CAF4832764.1"/>
    </source>
</evidence>